<keyword evidence="1" id="KW-0472">Membrane</keyword>
<dbReference type="AlphaFoldDB" id="A0A2R6AIM5"/>
<dbReference type="EMBL" id="NEXD01000010">
    <property type="protein sequence ID" value="PSN86199.1"/>
    <property type="molecule type" value="Genomic_DNA"/>
</dbReference>
<evidence type="ECO:0000256" key="1">
    <source>
        <dbReference type="SAM" id="Phobius"/>
    </source>
</evidence>
<organism evidence="2 3">
    <name type="scientific">Candidatus Marsarchaeota G1 archaeon BE_D</name>
    <dbReference type="NCBI Taxonomy" id="1978156"/>
    <lineage>
        <taxon>Archaea</taxon>
        <taxon>Candidatus Marsarchaeota</taxon>
        <taxon>Candidatus Marsarchaeota group 1</taxon>
    </lineage>
</organism>
<feature type="transmembrane region" description="Helical" evidence="1">
    <location>
        <begin position="27"/>
        <end position="50"/>
    </location>
</feature>
<keyword evidence="1" id="KW-1133">Transmembrane helix</keyword>
<gene>
    <name evidence="2" type="ORF">B9Q02_03090</name>
</gene>
<proteinExistence type="predicted"/>
<dbReference type="Proteomes" id="UP000240569">
    <property type="component" value="Unassembled WGS sequence"/>
</dbReference>
<evidence type="ECO:0000313" key="2">
    <source>
        <dbReference type="EMBL" id="PSN86199.1"/>
    </source>
</evidence>
<keyword evidence="1" id="KW-0812">Transmembrane</keyword>
<evidence type="ECO:0000313" key="3">
    <source>
        <dbReference type="Proteomes" id="UP000240569"/>
    </source>
</evidence>
<comment type="caution">
    <text evidence="2">The sequence shown here is derived from an EMBL/GenBank/DDBJ whole genome shotgun (WGS) entry which is preliminary data.</text>
</comment>
<sequence length="169" mass="18569">MWAQQNAIDQSSTSVQRHRGMNAMLEALVIITLVFLILQFLTGMWVNLFVSFPSTTQAQGFFGVMGAMMSLMQSGGGLLMIHMMMGYLILFLSIVDLVTSFITKKALVIVTSVSGFVSVLFAGINGLLFIFSGFTNNLNSYFMATGFLLAFMSYFLPCIRSQGHRIASA</sequence>
<feature type="transmembrane region" description="Helical" evidence="1">
    <location>
        <begin position="70"/>
        <end position="95"/>
    </location>
</feature>
<accession>A0A2R6AIM5</accession>
<reference evidence="2 3" key="1">
    <citation type="submission" date="2017-04" db="EMBL/GenBank/DDBJ databases">
        <title>Novel microbial lineages endemic to geothermal iron-oxide mats fill important gaps in the evolutionary history of Archaea.</title>
        <authorList>
            <person name="Jay Z.J."/>
            <person name="Beam J.P."/>
            <person name="Dlakic M."/>
            <person name="Rusch D.B."/>
            <person name="Kozubal M.A."/>
            <person name="Inskeep W.P."/>
        </authorList>
    </citation>
    <scope>NUCLEOTIDE SEQUENCE [LARGE SCALE GENOMIC DNA]</scope>
    <source>
        <strain evidence="2">BE_D</strain>
    </source>
</reference>
<name>A0A2R6AIM5_9ARCH</name>
<protein>
    <submittedName>
        <fullName evidence="2">Uncharacterized protein</fullName>
    </submittedName>
</protein>
<feature type="transmembrane region" description="Helical" evidence="1">
    <location>
        <begin position="107"/>
        <end position="132"/>
    </location>
</feature>
<feature type="transmembrane region" description="Helical" evidence="1">
    <location>
        <begin position="138"/>
        <end position="156"/>
    </location>
</feature>